<name>A0A3S0ZWH4_ELYCH</name>
<dbReference type="Proteomes" id="UP000271974">
    <property type="component" value="Unassembled WGS sequence"/>
</dbReference>
<organism evidence="1 2">
    <name type="scientific">Elysia chlorotica</name>
    <name type="common">Eastern emerald elysia</name>
    <name type="synonym">Sea slug</name>
    <dbReference type="NCBI Taxonomy" id="188477"/>
    <lineage>
        <taxon>Eukaryota</taxon>
        <taxon>Metazoa</taxon>
        <taxon>Spiralia</taxon>
        <taxon>Lophotrochozoa</taxon>
        <taxon>Mollusca</taxon>
        <taxon>Gastropoda</taxon>
        <taxon>Heterobranchia</taxon>
        <taxon>Euthyneura</taxon>
        <taxon>Panpulmonata</taxon>
        <taxon>Sacoglossa</taxon>
        <taxon>Placobranchoidea</taxon>
        <taxon>Plakobranchidae</taxon>
        <taxon>Elysia</taxon>
    </lineage>
</organism>
<dbReference type="OrthoDB" id="6064686at2759"/>
<protein>
    <submittedName>
        <fullName evidence="1">Uncharacterized protein</fullName>
    </submittedName>
</protein>
<dbReference type="InterPro" id="IPR011990">
    <property type="entry name" value="TPR-like_helical_dom_sf"/>
</dbReference>
<evidence type="ECO:0000313" key="1">
    <source>
        <dbReference type="EMBL" id="RUS77006.1"/>
    </source>
</evidence>
<gene>
    <name evidence="1" type="ORF">EGW08_015231</name>
</gene>
<comment type="caution">
    <text evidence="1">The sequence shown here is derived from an EMBL/GenBank/DDBJ whole genome shotgun (WGS) entry which is preliminary data.</text>
</comment>
<sequence>MLMQRILAALKDPIIHFQALAVLSAVITLCGLTCLCIRDQWEKICVTEIFSCFQEISQCLHEDTLQEHIPYKNGFLEDKLVRDCKERELPCVHDFINIVLCLCPSYVRDSRVVYRPWQWLDIICLCRQQMSNGNFFCAMEYLEALLNTQLDPEKRSIVLCMFAECYLNQDCSQLALQAYKAALKADKDNYMVFFYLAEVYKKLKQDDLELESLNLLTRLLTDKYLRSKSLIPDLHLDALVFNYCNIFPTVKLPGALHHFAQRCSELQRFTEASEQFTILLKLVLEEDSECTFSGCIYGVHRPVYIQEIVVETAEALALAQHADQCLRLFDQFAPVLLANDAVFLSVSDAMNTNLSSIRIRDSQDSLFGYDHQSHHFFDAVSMVTSERTPRKSEGVGNNLMFENSYNLTRRKRQRSDSVLVDVNDAVGENRSEHEEGLGVHSQDPWWPSSLAVRLLLSKVDVLVPSQGYNEEVMSCLYRAQDLLLKDPVSIFKLPNTSDAHSEVTKSPMVKRRKVISEKLEATCTSFSNSNVQTVAIGNEYEISDLWRNTMLKVAERMHRAFQSSKQYASARNVSKLMQQLDPDKKISQVDDL</sequence>
<dbReference type="Gene3D" id="1.25.40.10">
    <property type="entry name" value="Tetratricopeptide repeat domain"/>
    <property type="match status" value="1"/>
</dbReference>
<dbReference type="STRING" id="188477.A0A3S0ZWH4"/>
<dbReference type="InterPro" id="IPR039684">
    <property type="entry name" value="FANCG"/>
</dbReference>
<dbReference type="PANTHER" id="PTHR15254">
    <property type="entry name" value="FANCONI ANEMIA GROUP G PROTEIN FAMILY MEMBER"/>
    <property type="match status" value="1"/>
</dbReference>
<dbReference type="PANTHER" id="PTHR15254:SF2">
    <property type="entry name" value="FANCONI ANEMIA GROUP G PROTEIN"/>
    <property type="match status" value="1"/>
</dbReference>
<dbReference type="AlphaFoldDB" id="A0A3S0ZWH4"/>
<dbReference type="GO" id="GO:0036297">
    <property type="term" value="P:interstrand cross-link repair"/>
    <property type="evidence" value="ECO:0007669"/>
    <property type="project" value="InterPro"/>
</dbReference>
<dbReference type="GO" id="GO:0043240">
    <property type="term" value="C:Fanconi anaemia nuclear complex"/>
    <property type="evidence" value="ECO:0007669"/>
    <property type="project" value="InterPro"/>
</dbReference>
<evidence type="ECO:0000313" key="2">
    <source>
        <dbReference type="Proteomes" id="UP000271974"/>
    </source>
</evidence>
<keyword evidence="2" id="KW-1185">Reference proteome</keyword>
<accession>A0A3S0ZWH4</accession>
<dbReference type="SUPFAM" id="SSF48452">
    <property type="entry name" value="TPR-like"/>
    <property type="match status" value="1"/>
</dbReference>
<dbReference type="EMBL" id="RQTK01000618">
    <property type="protein sequence ID" value="RUS77006.1"/>
    <property type="molecule type" value="Genomic_DNA"/>
</dbReference>
<reference evidence="1 2" key="1">
    <citation type="submission" date="2019-01" db="EMBL/GenBank/DDBJ databases">
        <title>A draft genome assembly of the solar-powered sea slug Elysia chlorotica.</title>
        <authorList>
            <person name="Cai H."/>
            <person name="Li Q."/>
            <person name="Fang X."/>
            <person name="Li J."/>
            <person name="Curtis N.E."/>
            <person name="Altenburger A."/>
            <person name="Shibata T."/>
            <person name="Feng M."/>
            <person name="Maeda T."/>
            <person name="Schwartz J.A."/>
            <person name="Shigenobu S."/>
            <person name="Lundholm N."/>
            <person name="Nishiyama T."/>
            <person name="Yang H."/>
            <person name="Hasebe M."/>
            <person name="Li S."/>
            <person name="Pierce S.K."/>
            <person name="Wang J."/>
        </authorList>
    </citation>
    <scope>NUCLEOTIDE SEQUENCE [LARGE SCALE GENOMIC DNA]</scope>
    <source>
        <strain evidence="1">EC2010</strain>
        <tissue evidence="1">Whole organism of an adult</tissue>
    </source>
</reference>
<proteinExistence type="predicted"/>